<feature type="region of interest" description="Disordered" evidence="1">
    <location>
        <begin position="1"/>
        <end position="21"/>
    </location>
</feature>
<sequence length="92" mass="10552">MLDNYYSNRTSSHPSRRSHAPPLLSSVLASCPQAYLATKRINCVINELLETEVSYLASLREVKELSNRQFGYRVFLEFLFAQTYSLGQMVET</sequence>
<gene>
    <name evidence="2" type="ORF">DILT_LOCUS19406</name>
</gene>
<evidence type="ECO:0000313" key="2">
    <source>
        <dbReference type="EMBL" id="VDN44686.1"/>
    </source>
</evidence>
<dbReference type="SUPFAM" id="SSF48065">
    <property type="entry name" value="DBL homology domain (DH-domain)"/>
    <property type="match status" value="1"/>
</dbReference>
<keyword evidence="3" id="KW-1185">Reference proteome</keyword>
<name>A0A3P7RNL5_DIBLA</name>
<organism evidence="2 3">
    <name type="scientific">Dibothriocephalus latus</name>
    <name type="common">Fish tapeworm</name>
    <name type="synonym">Diphyllobothrium latum</name>
    <dbReference type="NCBI Taxonomy" id="60516"/>
    <lineage>
        <taxon>Eukaryota</taxon>
        <taxon>Metazoa</taxon>
        <taxon>Spiralia</taxon>
        <taxon>Lophotrochozoa</taxon>
        <taxon>Platyhelminthes</taxon>
        <taxon>Cestoda</taxon>
        <taxon>Eucestoda</taxon>
        <taxon>Diphyllobothriidea</taxon>
        <taxon>Diphyllobothriidae</taxon>
        <taxon>Dibothriocephalus</taxon>
    </lineage>
</organism>
<evidence type="ECO:0008006" key="4">
    <source>
        <dbReference type="Google" id="ProtNLM"/>
    </source>
</evidence>
<dbReference type="AlphaFoldDB" id="A0A3P7RNL5"/>
<protein>
    <recommendedName>
        <fullName evidence="4">DH domain-containing protein</fullName>
    </recommendedName>
</protein>
<dbReference type="InterPro" id="IPR035899">
    <property type="entry name" value="DBL_dom_sf"/>
</dbReference>
<reference evidence="2 3" key="1">
    <citation type="submission" date="2018-11" db="EMBL/GenBank/DDBJ databases">
        <authorList>
            <consortium name="Pathogen Informatics"/>
        </authorList>
    </citation>
    <scope>NUCLEOTIDE SEQUENCE [LARGE SCALE GENOMIC DNA]</scope>
</reference>
<dbReference type="EMBL" id="UYRU01112622">
    <property type="protein sequence ID" value="VDN44686.1"/>
    <property type="molecule type" value="Genomic_DNA"/>
</dbReference>
<accession>A0A3P7RNL5</accession>
<evidence type="ECO:0000313" key="3">
    <source>
        <dbReference type="Proteomes" id="UP000281553"/>
    </source>
</evidence>
<proteinExistence type="predicted"/>
<evidence type="ECO:0000256" key="1">
    <source>
        <dbReference type="SAM" id="MobiDB-lite"/>
    </source>
</evidence>
<dbReference type="Proteomes" id="UP000281553">
    <property type="component" value="Unassembled WGS sequence"/>
</dbReference>